<protein>
    <submittedName>
        <fullName evidence="2">DUF3365 domain-containing protein</fullName>
    </submittedName>
</protein>
<dbReference type="EMBL" id="JBHUIV010000002">
    <property type="protein sequence ID" value="MFD2199963.1"/>
    <property type="molecule type" value="Genomic_DNA"/>
</dbReference>
<gene>
    <name evidence="2" type="ORF">ACFSKV_00190</name>
</gene>
<sequence>MGKNFYILLLLIGLFGCGSNEKVSKEVFDQVNKSMEIKKVNEADLIKEALKWGDEISLEAQNQLITALQNAIEEKGVPGAIDFCNIRALPILDEVGSRYNVKIRRASHRYRNPNDKPLEFEELILDAYAYNLENNISNEPNIQKLENGEILFYSKAIQIPSTLCLNCHGNIGKEISPETEKKLKELYPEDKATGHQLGDLRGMWSIQIPKKEVVKRM</sequence>
<proteinExistence type="predicted"/>
<keyword evidence="3" id="KW-1185">Reference proteome</keyword>
<reference evidence="3" key="1">
    <citation type="journal article" date="2019" name="Int. J. Syst. Evol. Microbiol.">
        <title>The Global Catalogue of Microorganisms (GCM) 10K type strain sequencing project: providing services to taxonomists for standard genome sequencing and annotation.</title>
        <authorList>
            <consortium name="The Broad Institute Genomics Platform"/>
            <consortium name="The Broad Institute Genome Sequencing Center for Infectious Disease"/>
            <person name="Wu L."/>
            <person name="Ma J."/>
        </authorList>
    </citation>
    <scope>NUCLEOTIDE SEQUENCE [LARGE SCALE GENOMIC DNA]</scope>
    <source>
        <strain evidence="3">KCTC 19812</strain>
    </source>
</reference>
<dbReference type="InterPro" id="IPR021796">
    <property type="entry name" value="Tll0287-like_dom"/>
</dbReference>
<evidence type="ECO:0000259" key="1">
    <source>
        <dbReference type="Pfam" id="PF11845"/>
    </source>
</evidence>
<evidence type="ECO:0000313" key="2">
    <source>
        <dbReference type="EMBL" id="MFD2199963.1"/>
    </source>
</evidence>
<comment type="caution">
    <text evidence="2">The sequence shown here is derived from an EMBL/GenBank/DDBJ whole genome shotgun (WGS) entry which is preliminary data.</text>
</comment>
<dbReference type="PROSITE" id="PS51257">
    <property type="entry name" value="PROKAR_LIPOPROTEIN"/>
    <property type="match status" value="1"/>
</dbReference>
<feature type="domain" description="Tll0287-like" evidence="1">
    <location>
        <begin position="65"/>
        <end position="209"/>
    </location>
</feature>
<evidence type="ECO:0000313" key="3">
    <source>
        <dbReference type="Proteomes" id="UP001597414"/>
    </source>
</evidence>
<dbReference type="Pfam" id="PF11845">
    <property type="entry name" value="Tll0287-like"/>
    <property type="match status" value="1"/>
</dbReference>
<dbReference type="Proteomes" id="UP001597414">
    <property type="component" value="Unassembled WGS sequence"/>
</dbReference>
<name>A0ABW5B1M9_9BACT</name>
<organism evidence="2 3">
    <name type="scientific">Shivajiella indica</name>
    <dbReference type="NCBI Taxonomy" id="872115"/>
    <lineage>
        <taxon>Bacteria</taxon>
        <taxon>Pseudomonadati</taxon>
        <taxon>Bacteroidota</taxon>
        <taxon>Cytophagia</taxon>
        <taxon>Cytophagales</taxon>
        <taxon>Cyclobacteriaceae</taxon>
        <taxon>Shivajiella</taxon>
    </lineage>
</organism>
<dbReference type="RefSeq" id="WP_380799477.1">
    <property type="nucleotide sequence ID" value="NZ_JBHUIV010000002.1"/>
</dbReference>
<accession>A0ABW5B1M9</accession>